<organism evidence="1 2">
    <name type="scientific">Lentzea xinjiangensis</name>
    <dbReference type="NCBI Taxonomy" id="402600"/>
    <lineage>
        <taxon>Bacteria</taxon>
        <taxon>Bacillati</taxon>
        <taxon>Actinomycetota</taxon>
        <taxon>Actinomycetes</taxon>
        <taxon>Pseudonocardiales</taxon>
        <taxon>Pseudonocardiaceae</taxon>
        <taxon>Lentzea</taxon>
    </lineage>
</organism>
<gene>
    <name evidence="1" type="ORF">SAMN05216188_11986</name>
</gene>
<dbReference type="RefSeq" id="WP_177221513.1">
    <property type="nucleotide sequence ID" value="NZ_FOFR01000019.1"/>
</dbReference>
<dbReference type="Pfam" id="PF12840">
    <property type="entry name" value="HTH_20"/>
    <property type="match status" value="1"/>
</dbReference>
<dbReference type="STRING" id="402600.SAMN05216188_11986"/>
<accession>A0A1H9TUL8</accession>
<keyword evidence="2" id="KW-1185">Reference proteome</keyword>
<evidence type="ECO:0000313" key="2">
    <source>
        <dbReference type="Proteomes" id="UP000199352"/>
    </source>
</evidence>
<reference evidence="2" key="1">
    <citation type="submission" date="2016-10" db="EMBL/GenBank/DDBJ databases">
        <authorList>
            <person name="Varghese N."/>
            <person name="Submissions S."/>
        </authorList>
    </citation>
    <scope>NUCLEOTIDE SEQUENCE [LARGE SCALE GENOMIC DNA]</scope>
    <source>
        <strain evidence="2">CGMCC 4.3525</strain>
    </source>
</reference>
<protein>
    <submittedName>
        <fullName evidence="1">Predicted transcriptional regulator, ArsR family</fullName>
    </submittedName>
</protein>
<dbReference type="InterPro" id="IPR036388">
    <property type="entry name" value="WH-like_DNA-bd_sf"/>
</dbReference>
<sequence length="232" mass="25005">MEPGADDFSALGVLAEPQRARIYAQLAAATQPQTRQEVCEALGLGRTLVAFHLDKLQRAGLVHAVRPEAAPGARGRPPQRYAATDREVIATVPPRRYELLAQVLLRATREQAPGEPIHAAAVRAARARGVELAQGLEPAGEDHSGTAEDARPWEALTRLLSRIGYQPRRDGDALILTNCPFQRLRVTDTELVCSINAALSAGYLDGLAMNEAVTPRLRPCPVNCCIVLEPAA</sequence>
<dbReference type="InterPro" id="IPR011991">
    <property type="entry name" value="ArsR-like_HTH"/>
</dbReference>
<dbReference type="InterPro" id="IPR036390">
    <property type="entry name" value="WH_DNA-bd_sf"/>
</dbReference>
<dbReference type="EMBL" id="FOFR01000019">
    <property type="protein sequence ID" value="SES00935.1"/>
    <property type="molecule type" value="Genomic_DNA"/>
</dbReference>
<dbReference type="Proteomes" id="UP000199352">
    <property type="component" value="Unassembled WGS sequence"/>
</dbReference>
<dbReference type="Gene3D" id="1.10.10.10">
    <property type="entry name" value="Winged helix-like DNA-binding domain superfamily/Winged helix DNA-binding domain"/>
    <property type="match status" value="1"/>
</dbReference>
<dbReference type="CDD" id="cd00090">
    <property type="entry name" value="HTH_ARSR"/>
    <property type="match status" value="1"/>
</dbReference>
<name>A0A1H9TUL8_9PSEU</name>
<dbReference type="SUPFAM" id="SSF46785">
    <property type="entry name" value="Winged helix' DNA-binding domain"/>
    <property type="match status" value="1"/>
</dbReference>
<dbReference type="AlphaFoldDB" id="A0A1H9TUL8"/>
<proteinExistence type="predicted"/>
<evidence type="ECO:0000313" key="1">
    <source>
        <dbReference type="EMBL" id="SES00935.1"/>
    </source>
</evidence>